<comment type="caution">
    <text evidence="1">The sequence shown here is derived from an EMBL/GenBank/DDBJ whole genome shotgun (WGS) entry which is preliminary data.</text>
</comment>
<sequence>MHADDLIPRQTPQRFRPRVRVHDLPGLGVDGHDRVSEVLEEGPVPLLRLPALGLRRLEVHHLPAQLLNLLQ</sequence>
<dbReference type="EMBL" id="BARS01055167">
    <property type="protein sequence ID" value="GAG43304.1"/>
    <property type="molecule type" value="Genomic_DNA"/>
</dbReference>
<dbReference type="AlphaFoldDB" id="X0XJG7"/>
<accession>X0XJG7</accession>
<gene>
    <name evidence="1" type="ORF">S01H1_81516</name>
</gene>
<evidence type="ECO:0000313" key="1">
    <source>
        <dbReference type="EMBL" id="GAG43304.1"/>
    </source>
</evidence>
<organism evidence="1">
    <name type="scientific">marine sediment metagenome</name>
    <dbReference type="NCBI Taxonomy" id="412755"/>
    <lineage>
        <taxon>unclassified sequences</taxon>
        <taxon>metagenomes</taxon>
        <taxon>ecological metagenomes</taxon>
    </lineage>
</organism>
<reference evidence="1" key="1">
    <citation type="journal article" date="2014" name="Front. Microbiol.">
        <title>High frequency of phylogenetically diverse reductive dehalogenase-homologous genes in deep subseafloor sedimentary metagenomes.</title>
        <authorList>
            <person name="Kawai M."/>
            <person name="Futagami T."/>
            <person name="Toyoda A."/>
            <person name="Takaki Y."/>
            <person name="Nishi S."/>
            <person name="Hori S."/>
            <person name="Arai W."/>
            <person name="Tsubouchi T."/>
            <person name="Morono Y."/>
            <person name="Uchiyama I."/>
            <person name="Ito T."/>
            <person name="Fujiyama A."/>
            <person name="Inagaki F."/>
            <person name="Takami H."/>
        </authorList>
    </citation>
    <scope>NUCLEOTIDE SEQUENCE</scope>
    <source>
        <strain evidence="1">Expedition CK06-06</strain>
    </source>
</reference>
<protein>
    <submittedName>
        <fullName evidence="1">Uncharacterized protein</fullName>
    </submittedName>
</protein>
<name>X0XJG7_9ZZZZ</name>
<feature type="non-terminal residue" evidence="1">
    <location>
        <position position="71"/>
    </location>
</feature>
<proteinExistence type="predicted"/>